<evidence type="ECO:0000259" key="1">
    <source>
        <dbReference type="Pfam" id="PF03129"/>
    </source>
</evidence>
<dbReference type="SUPFAM" id="SSF52954">
    <property type="entry name" value="Class II aaRS ABD-related"/>
    <property type="match status" value="1"/>
</dbReference>
<dbReference type="Pfam" id="PF03129">
    <property type="entry name" value="HGTP_anticodon"/>
    <property type="match status" value="1"/>
</dbReference>
<dbReference type="Gene3D" id="3.40.50.800">
    <property type="entry name" value="Anticodon-binding domain"/>
    <property type="match status" value="1"/>
</dbReference>
<evidence type="ECO:0000313" key="2">
    <source>
        <dbReference type="EMBL" id="VAW32262.1"/>
    </source>
</evidence>
<sequence>MSMRAQISPEDILRRAYTVGNYYGFTPFPVLAMEARENKPTRKPYPKEISVSKLDPQGQVVASFLKQVRDAGITPSISQPLFAWHTNVTPGRNAPRHAVVQFHAIGAPHAIADAILMRVAQIFISDILKSQATLHINSVGDKETRVRYSRELGAYFRRNGACVPNGCEECTENDVYTMVEALLSHPGFQIKNIPSATDHLSEASRKHFENVLEFLEETDMLYKLSPDLVSRADMWIDTCFELRVNGKRIAWGSRYNDITSHFFENALPSVSVIIRINTKQKIVSSVREPTKPRAFFLHIGDEAKRASVRLTEKLRNAHIPIAQMIGVESLTEQMRIAESKKPLYILLMGRKEALDGTVILRSCDTHAETIIPLNTLVENLKTTLY</sequence>
<dbReference type="SUPFAM" id="SSF55681">
    <property type="entry name" value="Class II aaRS and biotin synthetases"/>
    <property type="match status" value="1"/>
</dbReference>
<dbReference type="AlphaFoldDB" id="A0A3B0V0H8"/>
<name>A0A3B0V0H8_9ZZZZ</name>
<accession>A0A3B0V0H8</accession>
<dbReference type="EMBL" id="UOEV01000032">
    <property type="protein sequence ID" value="VAW32262.1"/>
    <property type="molecule type" value="Genomic_DNA"/>
</dbReference>
<protein>
    <recommendedName>
        <fullName evidence="1">Anticodon-binding domain-containing protein</fullName>
    </recommendedName>
</protein>
<dbReference type="InterPro" id="IPR045864">
    <property type="entry name" value="aa-tRNA-synth_II/BPL/LPL"/>
</dbReference>
<feature type="domain" description="Anticodon-binding" evidence="1">
    <location>
        <begin position="300"/>
        <end position="382"/>
    </location>
</feature>
<dbReference type="InterPro" id="IPR004154">
    <property type="entry name" value="Anticodon-bd"/>
</dbReference>
<dbReference type="Gene3D" id="3.30.930.10">
    <property type="entry name" value="Bira Bifunctional Protein, Domain 2"/>
    <property type="match status" value="1"/>
</dbReference>
<dbReference type="PANTHER" id="PTHR11476:SF7">
    <property type="entry name" value="HISTIDINE--TRNA LIGASE"/>
    <property type="match status" value="1"/>
</dbReference>
<gene>
    <name evidence="2" type="ORF">MNBD_CPR01-442</name>
</gene>
<dbReference type="InterPro" id="IPR036621">
    <property type="entry name" value="Anticodon-bd_dom_sf"/>
</dbReference>
<organism evidence="2">
    <name type="scientific">hydrothermal vent metagenome</name>
    <dbReference type="NCBI Taxonomy" id="652676"/>
    <lineage>
        <taxon>unclassified sequences</taxon>
        <taxon>metagenomes</taxon>
        <taxon>ecological metagenomes</taxon>
    </lineage>
</organism>
<dbReference type="PANTHER" id="PTHR11476">
    <property type="entry name" value="HISTIDYL-TRNA SYNTHETASE"/>
    <property type="match status" value="1"/>
</dbReference>
<reference evidence="2" key="1">
    <citation type="submission" date="2018-06" db="EMBL/GenBank/DDBJ databases">
        <authorList>
            <person name="Zhirakovskaya E."/>
        </authorList>
    </citation>
    <scope>NUCLEOTIDE SEQUENCE</scope>
</reference>
<proteinExistence type="predicted"/>